<dbReference type="Proteomes" id="UP001311799">
    <property type="component" value="Unassembled WGS sequence"/>
</dbReference>
<keyword evidence="2" id="KW-1185">Reference proteome</keyword>
<name>A0AAV9XTY4_9CRYT</name>
<dbReference type="AlphaFoldDB" id="A0AAV9XTY4"/>
<evidence type="ECO:0000313" key="2">
    <source>
        <dbReference type="Proteomes" id="UP001311799"/>
    </source>
</evidence>
<proteinExistence type="predicted"/>
<gene>
    <name evidence="1" type="ORF">RS030_7999</name>
</gene>
<evidence type="ECO:0000313" key="1">
    <source>
        <dbReference type="EMBL" id="KAK6587968.1"/>
    </source>
</evidence>
<protein>
    <submittedName>
        <fullName evidence="1">Uncharacterized protein</fullName>
    </submittedName>
</protein>
<reference evidence="1 2" key="1">
    <citation type="submission" date="2023-10" db="EMBL/GenBank/DDBJ databases">
        <title>Comparative genomics analysis reveals potential genetic determinants of host preference in Cryptosporidium xiaoi.</title>
        <authorList>
            <person name="Xiao L."/>
            <person name="Li J."/>
        </authorList>
    </citation>
    <scope>NUCLEOTIDE SEQUENCE [LARGE SCALE GENOMIC DNA]</scope>
    <source>
        <strain evidence="1 2">52996</strain>
    </source>
</reference>
<organism evidence="1 2">
    <name type="scientific">Cryptosporidium xiaoi</name>
    <dbReference type="NCBI Taxonomy" id="659607"/>
    <lineage>
        <taxon>Eukaryota</taxon>
        <taxon>Sar</taxon>
        <taxon>Alveolata</taxon>
        <taxon>Apicomplexa</taxon>
        <taxon>Conoidasida</taxon>
        <taxon>Coccidia</taxon>
        <taxon>Eucoccidiorida</taxon>
        <taxon>Eimeriorina</taxon>
        <taxon>Cryptosporidiidae</taxon>
        <taxon>Cryptosporidium</taxon>
    </lineage>
</organism>
<dbReference type="EMBL" id="JAWDEY010000035">
    <property type="protein sequence ID" value="KAK6587968.1"/>
    <property type="molecule type" value="Genomic_DNA"/>
</dbReference>
<sequence>MLSDTKNEDIGAQRLKKDLSEYSYRSEDVLELSKFILCNSKSFPECVDEKINVSNFFDTVKRIYYLWRKNPAVSMRVDYDLLALLTLLRASDWLDPEKQRETEGFITDLTDGYTNWSTLFPIKNLRVVIERSLRAQVTGIVRGRNCMEIWFREGSIGSSQVSGMVIISPFHIQIKDIIDGGMYIYIGDQFPMSTLDLEDLLTNCPKLWIYRSSVSSPTPEDQ</sequence>
<accession>A0AAV9XTY4</accession>
<comment type="caution">
    <text evidence="1">The sequence shown here is derived from an EMBL/GenBank/DDBJ whole genome shotgun (WGS) entry which is preliminary data.</text>
</comment>